<accession>A0A2H0KJG5</accession>
<evidence type="ECO:0000256" key="1">
    <source>
        <dbReference type="SAM" id="Phobius"/>
    </source>
</evidence>
<comment type="caution">
    <text evidence="2">The sequence shown here is derived from an EMBL/GenBank/DDBJ whole genome shotgun (WGS) entry which is preliminary data.</text>
</comment>
<gene>
    <name evidence="2" type="ORF">COV87_03655</name>
</gene>
<feature type="transmembrane region" description="Helical" evidence="1">
    <location>
        <begin position="6"/>
        <end position="28"/>
    </location>
</feature>
<reference evidence="2 3" key="1">
    <citation type="submission" date="2017-09" db="EMBL/GenBank/DDBJ databases">
        <title>Depth-based differentiation of microbial function through sediment-hosted aquifers and enrichment of novel symbionts in the deep terrestrial subsurface.</title>
        <authorList>
            <person name="Probst A.J."/>
            <person name="Ladd B."/>
            <person name="Jarett J.K."/>
            <person name="Geller-Mcgrath D.E."/>
            <person name="Sieber C.M."/>
            <person name="Emerson J.B."/>
            <person name="Anantharaman K."/>
            <person name="Thomas B.C."/>
            <person name="Malmstrom R."/>
            <person name="Stieglmeier M."/>
            <person name="Klingl A."/>
            <person name="Woyke T."/>
            <person name="Ryan C.M."/>
            <person name="Banfield J.F."/>
        </authorList>
    </citation>
    <scope>NUCLEOTIDE SEQUENCE [LARGE SCALE GENOMIC DNA]</scope>
    <source>
        <strain evidence="2">CG11_big_fil_rev_8_21_14_0_20_37_16</strain>
    </source>
</reference>
<dbReference type="AlphaFoldDB" id="A0A2H0KJG5"/>
<keyword evidence="1" id="KW-0472">Membrane</keyword>
<sequence length="63" mass="7369">MINIIIFIILFLVIVNWFQIISFSSLFVGPKIKTSTIKDEWIKNVVKKKTGLNLFDVTLFHDK</sequence>
<keyword evidence="1" id="KW-1133">Transmembrane helix</keyword>
<feature type="non-terminal residue" evidence="2">
    <location>
        <position position="63"/>
    </location>
</feature>
<evidence type="ECO:0000313" key="2">
    <source>
        <dbReference type="EMBL" id="PIQ71400.1"/>
    </source>
</evidence>
<name>A0A2H0KJG5_9BACT</name>
<dbReference type="EMBL" id="PCVK01000103">
    <property type="protein sequence ID" value="PIQ71400.1"/>
    <property type="molecule type" value="Genomic_DNA"/>
</dbReference>
<dbReference type="Proteomes" id="UP000229497">
    <property type="component" value="Unassembled WGS sequence"/>
</dbReference>
<proteinExistence type="predicted"/>
<protein>
    <submittedName>
        <fullName evidence="2">Uncharacterized protein</fullName>
    </submittedName>
</protein>
<evidence type="ECO:0000313" key="3">
    <source>
        <dbReference type="Proteomes" id="UP000229497"/>
    </source>
</evidence>
<organism evidence="2 3">
    <name type="scientific">Candidatus Roizmanbacteria bacterium CG11_big_fil_rev_8_21_14_0_20_37_16</name>
    <dbReference type="NCBI Taxonomy" id="1974857"/>
    <lineage>
        <taxon>Bacteria</taxon>
        <taxon>Candidatus Roizmaniibacteriota</taxon>
    </lineage>
</organism>
<keyword evidence="1" id="KW-0812">Transmembrane</keyword>